<feature type="region of interest" description="Disordered" evidence="1">
    <location>
        <begin position="254"/>
        <end position="274"/>
    </location>
</feature>
<keyword evidence="3" id="KW-1185">Reference proteome</keyword>
<reference evidence="2 3" key="1">
    <citation type="submission" date="2011-04" db="EMBL/GenBank/DDBJ databases">
        <title>The Genome Sequence of Dysgonomonas gadei ATCC BAA-286.</title>
        <authorList>
            <consortium name="The Broad Institute Genome Sequencing Platform"/>
            <person name="Earl A."/>
            <person name="Ward D."/>
            <person name="Feldgarden M."/>
            <person name="Gevers D."/>
            <person name="Pudlo N."/>
            <person name="Martens E."/>
            <person name="Allen-Vercoe E."/>
            <person name="Young S.K."/>
            <person name="Zeng Q."/>
            <person name="Gargeya S."/>
            <person name="Fitzgerald M."/>
            <person name="Haas B."/>
            <person name="Abouelleil A."/>
            <person name="Alvarado L."/>
            <person name="Arachchi H.M."/>
            <person name="Berlin A."/>
            <person name="Brown A."/>
            <person name="Chapman S.B."/>
            <person name="Chen Z."/>
            <person name="Dunbar C."/>
            <person name="Freedman E."/>
            <person name="Gearin G."/>
            <person name="Gellesch M."/>
            <person name="Goldberg J."/>
            <person name="Griggs A."/>
            <person name="Gujja S."/>
            <person name="Heiman D."/>
            <person name="Howarth C."/>
            <person name="Larson L."/>
            <person name="Lui A."/>
            <person name="MacDonald P.J.P."/>
            <person name="Mehta T."/>
            <person name="Montmayeur A."/>
            <person name="Murphy C."/>
            <person name="Neiman D."/>
            <person name="Pearson M."/>
            <person name="Priest M."/>
            <person name="Roberts A."/>
            <person name="Saif S."/>
            <person name="Shea T."/>
            <person name="Shenoy N."/>
            <person name="Sisk P."/>
            <person name="Stolte C."/>
            <person name="Sykes S."/>
            <person name="Yandava C."/>
            <person name="Wortman J."/>
            <person name="Nusbaum C."/>
            <person name="Birren B."/>
        </authorList>
    </citation>
    <scope>NUCLEOTIDE SEQUENCE [LARGE SCALE GENOMIC DNA]</scope>
    <source>
        <strain evidence="2 3">ATCC BAA-286</strain>
    </source>
</reference>
<evidence type="ECO:0000256" key="1">
    <source>
        <dbReference type="SAM" id="MobiDB-lite"/>
    </source>
</evidence>
<gene>
    <name evidence="2" type="ORF">HMPREF9455_02191</name>
</gene>
<dbReference type="HOGENOM" id="CLU_338517_0_0_10"/>
<dbReference type="NCBIfam" id="TIGR04183">
    <property type="entry name" value="Por_Secre_tail"/>
    <property type="match status" value="1"/>
</dbReference>
<evidence type="ECO:0000313" key="2">
    <source>
        <dbReference type="EMBL" id="EGK01358.1"/>
    </source>
</evidence>
<dbReference type="eggNOG" id="ENOG5033QV0">
    <property type="taxonomic scope" value="Bacteria"/>
</dbReference>
<name>F5IYY3_9BACT</name>
<evidence type="ECO:0000313" key="3">
    <source>
        <dbReference type="Proteomes" id="UP000004913"/>
    </source>
</evidence>
<organism evidence="2 3">
    <name type="scientific">Dysgonomonas gadei ATCC BAA-286</name>
    <dbReference type="NCBI Taxonomy" id="742766"/>
    <lineage>
        <taxon>Bacteria</taxon>
        <taxon>Pseudomonadati</taxon>
        <taxon>Bacteroidota</taxon>
        <taxon>Bacteroidia</taxon>
        <taxon>Bacteroidales</taxon>
        <taxon>Dysgonomonadaceae</taxon>
        <taxon>Dysgonomonas</taxon>
    </lineage>
</organism>
<dbReference type="Proteomes" id="UP000004913">
    <property type="component" value="Unassembled WGS sequence"/>
</dbReference>
<proteinExistence type="predicted"/>
<dbReference type="STRING" id="742766.HMPREF9455_02191"/>
<protein>
    <recommendedName>
        <fullName evidence="4">Secretion system C-terminal sorting domain-containing protein</fullName>
    </recommendedName>
</protein>
<dbReference type="RefSeq" id="WP_006799720.1">
    <property type="nucleotide sequence ID" value="NZ_GL891983.1"/>
</dbReference>
<sequence>MKLRLVLVVLLLLPLFLKGQSDVIFYSKGKTYVKYKDTGTAADKGESPSTTLYISGSAKFATGAAIMQKGRTEITGNLINAKDPADNTEDSPQLFVGKANNDEKDGVIAFIGTAQQHIYGTKNDGSAISLLSSADSYTKNQKKNKWIDFPTISIENKTNNNLLVNVSAAISVDYIRANGNNRLAVNADGVTEPLLVNTGFARVKNVYSTTASDPVALATYSEVDLKLYNFTADGSASTDDGHFTSDKITDPSTFGKTLRTDGTNPNGGAGWNRLTGFTPPFEQLGADYMFYHTLTKPNGSSITSYEGPVVDPFFRMKAGRGYFISMEVSHADHTTGPDNINERWNFFNSPTKGIKNTKRARGGYTFNRKIFYDLAAPNGAMEGFSRFLYNATEFSSGNAYSDPGLPVNGLNDPKWIENGKDRSRYELMTQEKFNTGAVIVDLEQGLNFLGNPFMAPISLNPLLGFNANPESDGTTYTELPEASTIANGFQSTLFSPDQSNKVIISSVSSAADIRAKYWMINQALVKYDPVKNIYNYKTTYDFVSRDGTSAVYEVQDGRTGVAAPIINPLQHVISPMQMFCLQASKPITIKLDPDLQVFGLTRFTKSAEATKASVSSDNSSVMKDWFIVEAKSNNGVADRATVIFNDNAKIQYKEDSYDTRKGISQAFETYVDVVNGKPTKTSFEQSKAIVYTKSSDQENLLGNAIPTQTKELALYFVPPSSTQEMTLKFYGLENIESVPGVWLVDRYLDNKAVKITPETEYAFVSEAASNSTSEVNDNRFILRFYDAGGSVIDNEQKAISCYYNSSTLYISGLIEDDVNSDVVIYDMQGRLMGRTKITELQQPWSYVKPLNIGTYIVKITGKRNHTVKFVNLQN</sequence>
<dbReference type="AlphaFoldDB" id="F5IYY3"/>
<feature type="compositionally biased region" description="Polar residues" evidence="1">
    <location>
        <begin position="254"/>
        <end position="264"/>
    </location>
</feature>
<accession>F5IYY3</accession>
<comment type="caution">
    <text evidence="2">The sequence shown here is derived from an EMBL/GenBank/DDBJ whole genome shotgun (WGS) entry which is preliminary data.</text>
</comment>
<dbReference type="InterPro" id="IPR026444">
    <property type="entry name" value="Secre_tail"/>
</dbReference>
<dbReference type="OrthoDB" id="993940at2"/>
<evidence type="ECO:0008006" key="4">
    <source>
        <dbReference type="Google" id="ProtNLM"/>
    </source>
</evidence>
<dbReference type="EMBL" id="ADLV01000027">
    <property type="protein sequence ID" value="EGK01358.1"/>
    <property type="molecule type" value="Genomic_DNA"/>
</dbReference>